<dbReference type="SUPFAM" id="SSF49562">
    <property type="entry name" value="C2 domain (Calcium/lipid-binding domain, CaLB)"/>
    <property type="match status" value="1"/>
</dbReference>
<evidence type="ECO:0000256" key="3">
    <source>
        <dbReference type="SAM" id="MobiDB-lite"/>
    </source>
</evidence>
<feature type="region of interest" description="Disordered" evidence="3">
    <location>
        <begin position="188"/>
        <end position="270"/>
    </location>
</feature>
<sequence length="270" mass="31867">MLKLKIKKEIDVQYLYIDCVEARSLKSCDANGWSDPFVIITLGEKTKIGKTRYIERTLNPRWIQRFQYVGSIDMNHNAYITFTVKDYDAVSKNDTIGYIEIPLCDFAQHMWSSKWYRLQPEKEGETTRGWILLRIHLCLKPDDAFREEFHDKSADNMHNEQYIHVHGDEVLVNKATLQNVEKNDSILEQKERELEEEKEREEEKRKERAGNIFNFDKKTSKHKHKHHKHKGKDKDGDKSQDSNSTENKKEKNDDDDSDDKSCSSDDIEKP</sequence>
<keyword evidence="2" id="KW-0106">Calcium</keyword>
<dbReference type="PANTHER" id="PTHR45911:SF4">
    <property type="entry name" value="MULTIPLE C2 AND TRANSMEMBRANE DOMAIN-CONTAINING PROTEIN"/>
    <property type="match status" value="1"/>
</dbReference>
<proteinExistence type="predicted"/>
<dbReference type="PROSITE" id="PS50004">
    <property type="entry name" value="C2"/>
    <property type="match status" value="1"/>
</dbReference>
<gene>
    <name evidence="5" type="ORF">M9Y10_013361</name>
</gene>
<evidence type="ECO:0000256" key="1">
    <source>
        <dbReference type="ARBA" id="ARBA00022723"/>
    </source>
</evidence>
<dbReference type="CDD" id="cd00030">
    <property type="entry name" value="C2"/>
    <property type="match status" value="1"/>
</dbReference>
<dbReference type="InterPro" id="IPR035892">
    <property type="entry name" value="C2_domain_sf"/>
</dbReference>
<evidence type="ECO:0000259" key="4">
    <source>
        <dbReference type="PROSITE" id="PS50004"/>
    </source>
</evidence>
<dbReference type="PRINTS" id="PR00360">
    <property type="entry name" value="C2DOMAIN"/>
</dbReference>
<organism evidence="5 6">
    <name type="scientific">Tritrichomonas musculus</name>
    <dbReference type="NCBI Taxonomy" id="1915356"/>
    <lineage>
        <taxon>Eukaryota</taxon>
        <taxon>Metamonada</taxon>
        <taxon>Parabasalia</taxon>
        <taxon>Tritrichomonadida</taxon>
        <taxon>Tritrichomonadidae</taxon>
        <taxon>Tritrichomonas</taxon>
    </lineage>
</organism>
<dbReference type="Gene3D" id="2.60.40.150">
    <property type="entry name" value="C2 domain"/>
    <property type="match status" value="1"/>
</dbReference>
<reference evidence="5 6" key="1">
    <citation type="submission" date="2024-04" db="EMBL/GenBank/DDBJ databases">
        <title>Tritrichomonas musculus Genome.</title>
        <authorList>
            <person name="Alves-Ferreira E."/>
            <person name="Grigg M."/>
            <person name="Lorenzi H."/>
            <person name="Galac M."/>
        </authorList>
    </citation>
    <scope>NUCLEOTIDE SEQUENCE [LARGE SCALE GENOMIC DNA]</scope>
    <source>
        <strain evidence="5 6">EAF2021</strain>
    </source>
</reference>
<evidence type="ECO:0000256" key="2">
    <source>
        <dbReference type="ARBA" id="ARBA00022837"/>
    </source>
</evidence>
<dbReference type="InterPro" id="IPR000008">
    <property type="entry name" value="C2_dom"/>
</dbReference>
<name>A0ABR2I935_9EUKA</name>
<evidence type="ECO:0000313" key="5">
    <source>
        <dbReference type="EMBL" id="KAK8858260.1"/>
    </source>
</evidence>
<dbReference type="Pfam" id="PF00168">
    <property type="entry name" value="C2"/>
    <property type="match status" value="1"/>
</dbReference>
<protein>
    <recommendedName>
        <fullName evidence="4">C2 domain-containing protein</fullName>
    </recommendedName>
</protein>
<feature type="domain" description="C2" evidence="4">
    <location>
        <begin position="1"/>
        <end position="116"/>
    </location>
</feature>
<accession>A0ABR2I935</accession>
<dbReference type="Proteomes" id="UP001470230">
    <property type="component" value="Unassembled WGS sequence"/>
</dbReference>
<dbReference type="PANTHER" id="PTHR45911">
    <property type="entry name" value="C2 DOMAIN-CONTAINING PROTEIN"/>
    <property type="match status" value="1"/>
</dbReference>
<feature type="compositionally biased region" description="Basic and acidic residues" evidence="3">
    <location>
        <begin position="188"/>
        <end position="209"/>
    </location>
</feature>
<evidence type="ECO:0000313" key="6">
    <source>
        <dbReference type="Proteomes" id="UP001470230"/>
    </source>
</evidence>
<dbReference type="EMBL" id="JAPFFF010000019">
    <property type="protein sequence ID" value="KAK8858260.1"/>
    <property type="molecule type" value="Genomic_DNA"/>
</dbReference>
<keyword evidence="6" id="KW-1185">Reference proteome</keyword>
<feature type="compositionally biased region" description="Basic and acidic residues" evidence="3">
    <location>
        <begin position="232"/>
        <end position="252"/>
    </location>
</feature>
<comment type="caution">
    <text evidence="5">The sequence shown here is derived from an EMBL/GenBank/DDBJ whole genome shotgun (WGS) entry which is preliminary data.</text>
</comment>
<feature type="compositionally biased region" description="Basic residues" evidence="3">
    <location>
        <begin position="219"/>
        <end position="231"/>
    </location>
</feature>
<dbReference type="SMART" id="SM00239">
    <property type="entry name" value="C2"/>
    <property type="match status" value="1"/>
</dbReference>
<feature type="compositionally biased region" description="Basic and acidic residues" evidence="3">
    <location>
        <begin position="259"/>
        <end position="270"/>
    </location>
</feature>
<keyword evidence="1" id="KW-0479">Metal-binding</keyword>